<comment type="catalytic activity">
    <reaction evidence="8">
        <text>DNA(n) + a 2'-deoxyribonucleoside 5'-triphosphate = DNA(n+1) + diphosphate</text>
        <dbReference type="Rhea" id="RHEA:22508"/>
        <dbReference type="Rhea" id="RHEA-COMP:17339"/>
        <dbReference type="Rhea" id="RHEA-COMP:17340"/>
        <dbReference type="ChEBI" id="CHEBI:33019"/>
        <dbReference type="ChEBI" id="CHEBI:61560"/>
        <dbReference type="ChEBI" id="CHEBI:173112"/>
        <dbReference type="EC" id="2.7.7.7"/>
    </reaction>
</comment>
<comment type="similarity">
    <text evidence="1">Belongs to the DNA polymerase type-B family.</text>
</comment>
<dbReference type="AlphaFoldDB" id="A0A8X6NV57"/>
<gene>
    <name evidence="10" type="primary">AVEN_223634_1</name>
    <name evidence="10" type="ORF">NPIL_182021</name>
</gene>
<dbReference type="GO" id="GO:0000166">
    <property type="term" value="F:nucleotide binding"/>
    <property type="evidence" value="ECO:0007669"/>
    <property type="project" value="InterPro"/>
</dbReference>
<feature type="domain" description="DNA-directed DNA polymerase family B mitochondria/virus" evidence="9">
    <location>
        <begin position="2"/>
        <end position="30"/>
    </location>
</feature>
<evidence type="ECO:0000256" key="8">
    <source>
        <dbReference type="ARBA" id="ARBA00049244"/>
    </source>
</evidence>
<evidence type="ECO:0000259" key="9">
    <source>
        <dbReference type="Pfam" id="PF03175"/>
    </source>
</evidence>
<keyword evidence="4" id="KW-0548">Nucleotidyltransferase</keyword>
<protein>
    <recommendedName>
        <fullName evidence="2">DNA-directed DNA polymerase</fullName>
        <ecNumber evidence="2">2.7.7.7</ecNumber>
    </recommendedName>
</protein>
<comment type="caution">
    <text evidence="10">The sequence shown here is derived from an EMBL/GenBank/DDBJ whole genome shotgun (WGS) entry which is preliminary data.</text>
</comment>
<reference evidence="10" key="1">
    <citation type="submission" date="2020-08" db="EMBL/GenBank/DDBJ databases">
        <title>Multicomponent nature underlies the extraordinary mechanical properties of spider dragline silk.</title>
        <authorList>
            <person name="Kono N."/>
            <person name="Nakamura H."/>
            <person name="Mori M."/>
            <person name="Yoshida Y."/>
            <person name="Ohtoshi R."/>
            <person name="Malay A.D."/>
            <person name="Moran D.A.P."/>
            <person name="Tomita M."/>
            <person name="Numata K."/>
            <person name="Arakawa K."/>
        </authorList>
    </citation>
    <scope>NUCLEOTIDE SEQUENCE</scope>
</reference>
<accession>A0A8X6NV57</accession>
<keyword evidence="7" id="KW-0238">DNA-binding</keyword>
<keyword evidence="5" id="KW-0235">DNA replication</keyword>
<evidence type="ECO:0000256" key="5">
    <source>
        <dbReference type="ARBA" id="ARBA00022705"/>
    </source>
</evidence>
<proteinExistence type="inferred from homology"/>
<dbReference type="SUPFAM" id="SSF56672">
    <property type="entry name" value="DNA/RNA polymerases"/>
    <property type="match status" value="1"/>
</dbReference>
<evidence type="ECO:0000256" key="6">
    <source>
        <dbReference type="ARBA" id="ARBA00022932"/>
    </source>
</evidence>
<dbReference type="EC" id="2.7.7.7" evidence="2"/>
<dbReference type="GO" id="GO:0003887">
    <property type="term" value="F:DNA-directed DNA polymerase activity"/>
    <property type="evidence" value="ECO:0007669"/>
    <property type="project" value="UniProtKB-KW"/>
</dbReference>
<dbReference type="InterPro" id="IPR043502">
    <property type="entry name" value="DNA/RNA_pol_sf"/>
</dbReference>
<dbReference type="GO" id="GO:0006260">
    <property type="term" value="P:DNA replication"/>
    <property type="evidence" value="ECO:0007669"/>
    <property type="project" value="UniProtKB-KW"/>
</dbReference>
<organism evidence="10 11">
    <name type="scientific">Nephila pilipes</name>
    <name type="common">Giant wood spider</name>
    <name type="synonym">Nephila maculata</name>
    <dbReference type="NCBI Taxonomy" id="299642"/>
    <lineage>
        <taxon>Eukaryota</taxon>
        <taxon>Metazoa</taxon>
        <taxon>Ecdysozoa</taxon>
        <taxon>Arthropoda</taxon>
        <taxon>Chelicerata</taxon>
        <taxon>Arachnida</taxon>
        <taxon>Araneae</taxon>
        <taxon>Araneomorphae</taxon>
        <taxon>Entelegynae</taxon>
        <taxon>Araneoidea</taxon>
        <taxon>Nephilidae</taxon>
        <taxon>Nephila</taxon>
    </lineage>
</organism>
<evidence type="ECO:0000313" key="11">
    <source>
        <dbReference type="Proteomes" id="UP000887013"/>
    </source>
</evidence>
<evidence type="ECO:0000256" key="1">
    <source>
        <dbReference type="ARBA" id="ARBA00005755"/>
    </source>
</evidence>
<feature type="non-terminal residue" evidence="10">
    <location>
        <position position="54"/>
    </location>
</feature>
<evidence type="ECO:0000313" key="10">
    <source>
        <dbReference type="EMBL" id="GFT34813.1"/>
    </source>
</evidence>
<dbReference type="GO" id="GO:0003677">
    <property type="term" value="F:DNA binding"/>
    <property type="evidence" value="ECO:0007669"/>
    <property type="project" value="UniProtKB-KW"/>
</dbReference>
<keyword evidence="3" id="KW-0808">Transferase</keyword>
<dbReference type="InterPro" id="IPR004868">
    <property type="entry name" value="DNA-dir_DNA_pol_B_mt/vir"/>
</dbReference>
<dbReference type="Pfam" id="PF03175">
    <property type="entry name" value="DNA_pol_B_2"/>
    <property type="match status" value="1"/>
</dbReference>
<dbReference type="EMBL" id="BMAW01062188">
    <property type="protein sequence ID" value="GFT34813.1"/>
    <property type="molecule type" value="Genomic_DNA"/>
</dbReference>
<keyword evidence="11" id="KW-1185">Reference proteome</keyword>
<keyword evidence="6" id="KW-0239">DNA-directed DNA polymerase</keyword>
<evidence type="ECO:0000256" key="7">
    <source>
        <dbReference type="ARBA" id="ARBA00023125"/>
    </source>
</evidence>
<sequence>RRQVAKLALNSFWGRWGMNLNKTKLSYVNSVPDFNRYLSDPTKNIKDIFLPSEE</sequence>
<dbReference type="OrthoDB" id="6429966at2759"/>
<evidence type="ECO:0000256" key="4">
    <source>
        <dbReference type="ARBA" id="ARBA00022695"/>
    </source>
</evidence>
<evidence type="ECO:0000256" key="3">
    <source>
        <dbReference type="ARBA" id="ARBA00022679"/>
    </source>
</evidence>
<feature type="non-terminal residue" evidence="10">
    <location>
        <position position="1"/>
    </location>
</feature>
<dbReference type="Proteomes" id="UP000887013">
    <property type="component" value="Unassembled WGS sequence"/>
</dbReference>
<name>A0A8X6NV57_NEPPI</name>
<evidence type="ECO:0000256" key="2">
    <source>
        <dbReference type="ARBA" id="ARBA00012417"/>
    </source>
</evidence>